<evidence type="ECO:0000313" key="12">
    <source>
        <dbReference type="Proteomes" id="UP000007494"/>
    </source>
</evidence>
<evidence type="ECO:0000256" key="9">
    <source>
        <dbReference type="SAM" id="MobiDB-lite"/>
    </source>
</evidence>
<evidence type="ECO:0000313" key="10">
    <source>
        <dbReference type="EMBL" id="CBZ50490.1"/>
    </source>
</evidence>
<feature type="region of interest" description="Disordered" evidence="9">
    <location>
        <begin position="1"/>
        <end position="26"/>
    </location>
</feature>
<reference evidence="10" key="1">
    <citation type="submission" date="2011-02" db="EMBL/GenBank/DDBJ databases">
        <authorList>
            <person name="Aslett M."/>
        </authorList>
    </citation>
    <scope>NUCLEOTIDE SEQUENCE</scope>
    <source>
        <strain evidence="10">Liverpool</strain>
    </source>
</reference>
<dbReference type="GO" id="GO:0005483">
    <property type="term" value="F:soluble NSF attachment protein activity"/>
    <property type="evidence" value="ECO:0007669"/>
    <property type="project" value="TreeGrafter"/>
</dbReference>
<dbReference type="eggNOG" id="KOG1585">
    <property type="taxonomic scope" value="Eukaryota"/>
</dbReference>
<evidence type="ECO:0000256" key="5">
    <source>
        <dbReference type="ARBA" id="ARBA00022927"/>
    </source>
</evidence>
<evidence type="ECO:0000256" key="6">
    <source>
        <dbReference type="ARBA" id="ARBA00023136"/>
    </source>
</evidence>
<organism evidence="10 12">
    <name type="scientific">Neospora caninum (strain Liverpool)</name>
    <dbReference type="NCBI Taxonomy" id="572307"/>
    <lineage>
        <taxon>Eukaryota</taxon>
        <taxon>Sar</taxon>
        <taxon>Alveolata</taxon>
        <taxon>Apicomplexa</taxon>
        <taxon>Conoidasida</taxon>
        <taxon>Coccidia</taxon>
        <taxon>Eucoccidiorida</taxon>
        <taxon>Eimeriorina</taxon>
        <taxon>Sarcocystidae</taxon>
        <taxon>Neospora</taxon>
    </lineage>
</organism>
<evidence type="ECO:0000313" key="11">
    <source>
        <dbReference type="EMBL" id="CEL65100.1"/>
    </source>
</evidence>
<dbReference type="GO" id="GO:0005774">
    <property type="term" value="C:vacuolar membrane"/>
    <property type="evidence" value="ECO:0007669"/>
    <property type="project" value="TreeGrafter"/>
</dbReference>
<dbReference type="GO" id="GO:0031201">
    <property type="term" value="C:SNARE complex"/>
    <property type="evidence" value="ECO:0007669"/>
    <property type="project" value="TreeGrafter"/>
</dbReference>
<dbReference type="VEuPathDB" id="ToxoDB:NCLIV_009590"/>
<gene>
    <name evidence="11" type="ORF">BN1204_009590</name>
    <name evidence="10" type="ORF">NCLIV_009590</name>
</gene>
<proteinExistence type="inferred from homology"/>
<evidence type="ECO:0000256" key="7">
    <source>
        <dbReference type="ARBA" id="ARBA00040047"/>
    </source>
</evidence>
<dbReference type="GeneID" id="13441523"/>
<keyword evidence="5" id="KW-0653">Protein transport</keyword>
<dbReference type="InterPro" id="IPR000744">
    <property type="entry name" value="NSF_attach"/>
</dbReference>
<dbReference type="RefSeq" id="XP_003880523.1">
    <property type="nucleotide sequence ID" value="XM_003880474.1"/>
</dbReference>
<dbReference type="Gene3D" id="1.25.40.10">
    <property type="entry name" value="Tetratricopeptide repeat domain"/>
    <property type="match status" value="1"/>
</dbReference>
<evidence type="ECO:0000256" key="3">
    <source>
        <dbReference type="ARBA" id="ARBA00022448"/>
    </source>
</evidence>
<evidence type="ECO:0000256" key="1">
    <source>
        <dbReference type="ARBA" id="ARBA00004170"/>
    </source>
</evidence>
<reference evidence="10" key="2">
    <citation type="submission" date="2011-03" db="EMBL/GenBank/DDBJ databases">
        <title>Comparative genomics and transcriptomics of Neospora caninum and Toxoplasma gondii.</title>
        <authorList>
            <person name="Reid A.J."/>
            <person name="Sohal A."/>
            <person name="Harris D."/>
            <person name="Quail M."/>
            <person name="Sanders M."/>
            <person name="Berriman M."/>
            <person name="Wastling J.M."/>
            <person name="Pain A."/>
        </authorList>
    </citation>
    <scope>NUCLEOTIDE SEQUENCE</scope>
    <source>
        <strain evidence="10">Liverpool</strain>
    </source>
</reference>
<evidence type="ECO:0000256" key="4">
    <source>
        <dbReference type="ARBA" id="ARBA00022892"/>
    </source>
</evidence>
<dbReference type="EMBL" id="FR823384">
    <property type="protein sequence ID" value="CBZ50490.1"/>
    <property type="molecule type" value="Genomic_DNA"/>
</dbReference>
<evidence type="ECO:0000256" key="8">
    <source>
        <dbReference type="ARBA" id="ARBA00042485"/>
    </source>
</evidence>
<feature type="compositionally biased region" description="Basic and acidic residues" evidence="9">
    <location>
        <begin position="9"/>
        <end position="26"/>
    </location>
</feature>
<accession>F0VA01</accession>
<protein>
    <recommendedName>
        <fullName evidence="7">Gamma-soluble NSF attachment protein</fullName>
    </recommendedName>
    <alternativeName>
        <fullName evidence="8">N-ethylmaleimide-sensitive factor attachment protein gamma</fullName>
    </alternativeName>
</protein>
<dbReference type="InParanoid" id="F0VA01"/>
<dbReference type="PANTHER" id="PTHR13768">
    <property type="entry name" value="SOLUBLE NSF ATTACHMENT PROTEIN SNAP"/>
    <property type="match status" value="1"/>
</dbReference>
<comment type="subcellular location">
    <subcellularLocation>
        <location evidence="1">Membrane</location>
        <topology evidence="1">Peripheral membrane protein</topology>
    </subcellularLocation>
</comment>
<keyword evidence="4" id="KW-0931">ER-Golgi transport</keyword>
<comment type="similarity">
    <text evidence="2">Belongs to the SNAP family.</text>
</comment>
<dbReference type="SUPFAM" id="SSF48452">
    <property type="entry name" value="TPR-like"/>
    <property type="match status" value="1"/>
</dbReference>
<dbReference type="InterPro" id="IPR011990">
    <property type="entry name" value="TPR-like_helical_dom_sf"/>
</dbReference>
<keyword evidence="12" id="KW-1185">Reference proteome</keyword>
<dbReference type="OMA" id="RSWFHAA"/>
<name>F0VA01_NEOCL</name>
<dbReference type="GO" id="GO:0019905">
    <property type="term" value="F:syntaxin binding"/>
    <property type="evidence" value="ECO:0007669"/>
    <property type="project" value="TreeGrafter"/>
</dbReference>
<sequence>MSGASGRGGFREYDSPGSRKFDDGVEHRQRAEKALKTSVFLLKFSPDYDIAALEYKAAAECFQEDRSEQALAQALHCWQKVVEIRDKQQDAFGTARALEQMAVLLSTSQPGQLKVDFSEVIRLQREAAHRYRLGGKGDAAVRVLQKAAKFKEENENDGRGAAEILSECVSIHEEDEKWHYASEVYRDLISLLARERMHAELLQALDRHVKVLHRLGQQNGIYKAAMSKVIVCLTMDDPVRADNALSDEVAFASNFLGSREFHLAAETVDAYKAGDSQALAAALQNQMWSFLPTEIVNMVRDLNAACRGANSQGRLSSCGTLAGPPSLVPATASAIPNSPSGLELTHGPCPFSRGFSSSRVKDQDCPVVEGGNPSILEPAHATPQSTPQVPADADATAVSIEELLC</sequence>
<dbReference type="EMBL" id="LN714478">
    <property type="protein sequence ID" value="CEL65100.1"/>
    <property type="molecule type" value="Genomic_DNA"/>
</dbReference>
<feature type="region of interest" description="Disordered" evidence="9">
    <location>
        <begin position="367"/>
        <end position="391"/>
    </location>
</feature>
<dbReference type="PANTHER" id="PTHR13768:SF2">
    <property type="entry name" value="GAMMA-SOLUBLE NSF ATTACHMENT PROTEIN"/>
    <property type="match status" value="1"/>
</dbReference>
<dbReference type="GO" id="GO:0016192">
    <property type="term" value="P:vesicle-mediated transport"/>
    <property type="evidence" value="ECO:0007669"/>
    <property type="project" value="UniProtKB-KW"/>
</dbReference>
<dbReference type="Pfam" id="PF14938">
    <property type="entry name" value="SNAP"/>
    <property type="match status" value="1"/>
</dbReference>
<dbReference type="AlphaFoldDB" id="F0VA01"/>
<keyword evidence="6" id="KW-0472">Membrane</keyword>
<dbReference type="OrthoDB" id="330458at2759"/>
<keyword evidence="3" id="KW-0813">Transport</keyword>
<reference evidence="11" key="4">
    <citation type="journal article" date="2015" name="PLoS ONE">
        <title>Comprehensive Evaluation of Toxoplasma gondii VEG and Neospora caninum LIV Genomes with Tachyzoite Stage Transcriptome and Proteome Defines Novel Transcript Features.</title>
        <authorList>
            <person name="Ramaprasad A."/>
            <person name="Mourier T."/>
            <person name="Naeem R."/>
            <person name="Malas T.B."/>
            <person name="Moussa E."/>
            <person name="Panigrahi A."/>
            <person name="Vermont S.J."/>
            <person name="Otto T.D."/>
            <person name="Wastling J."/>
            <person name="Pain A."/>
        </authorList>
    </citation>
    <scope>NUCLEOTIDE SEQUENCE</scope>
    <source>
        <strain evidence="11">Liverpool</strain>
    </source>
</reference>
<dbReference type="Proteomes" id="UP000007494">
    <property type="component" value="Chromosome IV"/>
</dbReference>
<evidence type="ECO:0000256" key="2">
    <source>
        <dbReference type="ARBA" id="ARBA00010050"/>
    </source>
</evidence>
<dbReference type="GO" id="GO:0006886">
    <property type="term" value="P:intracellular protein transport"/>
    <property type="evidence" value="ECO:0007669"/>
    <property type="project" value="InterPro"/>
</dbReference>
<reference evidence="12" key="3">
    <citation type="journal article" date="2012" name="PLoS Pathog.">
        <title>Comparative genomics of the apicomplexan parasites Toxoplasma gondii and Neospora caninum: Coccidia differing in host range and transmission strategy.</title>
        <authorList>
            <person name="Reid A.J."/>
            <person name="Vermont S.J."/>
            <person name="Cotton J.A."/>
            <person name="Harris D."/>
            <person name="Hill-Cawthorne G.A."/>
            <person name="Konen-Waisman S."/>
            <person name="Latham S.M."/>
            <person name="Mourier T."/>
            <person name="Norton R."/>
            <person name="Quail M.A."/>
            <person name="Sanders M."/>
            <person name="Shanmugam D."/>
            <person name="Sohal A."/>
            <person name="Wasmuth J.D."/>
            <person name="Brunk B."/>
            <person name="Grigg M.E."/>
            <person name="Howard J.C."/>
            <person name="Parkinson J."/>
            <person name="Roos D.S."/>
            <person name="Trees A.J."/>
            <person name="Berriman M."/>
            <person name="Pain A."/>
            <person name="Wastling J.M."/>
        </authorList>
    </citation>
    <scope>NUCLEOTIDE SEQUENCE [LARGE SCALE GENOMIC DNA]</scope>
    <source>
        <strain evidence="12">Liverpool</strain>
    </source>
</reference>